<dbReference type="InterPro" id="IPR025324">
    <property type="entry name" value="DUF4230"/>
</dbReference>
<evidence type="ECO:0000256" key="1">
    <source>
        <dbReference type="SAM" id="MobiDB-lite"/>
    </source>
</evidence>
<comment type="caution">
    <text evidence="2">The sequence shown here is derived from an EMBL/GenBank/DDBJ whole genome shotgun (WGS) entry which is preliminary data.</text>
</comment>
<feature type="region of interest" description="Disordered" evidence="1">
    <location>
        <begin position="202"/>
        <end position="226"/>
    </location>
</feature>
<dbReference type="AlphaFoldDB" id="X1N6M1"/>
<reference evidence="2" key="1">
    <citation type="journal article" date="2014" name="Front. Microbiol.">
        <title>High frequency of phylogenetically diverse reductive dehalogenase-homologous genes in deep subseafloor sedimentary metagenomes.</title>
        <authorList>
            <person name="Kawai M."/>
            <person name="Futagami T."/>
            <person name="Toyoda A."/>
            <person name="Takaki Y."/>
            <person name="Nishi S."/>
            <person name="Hori S."/>
            <person name="Arai W."/>
            <person name="Tsubouchi T."/>
            <person name="Morono Y."/>
            <person name="Uchiyama I."/>
            <person name="Ito T."/>
            <person name="Fujiyama A."/>
            <person name="Inagaki F."/>
            <person name="Takami H."/>
        </authorList>
    </citation>
    <scope>NUCLEOTIDE SEQUENCE</scope>
    <source>
        <strain evidence="2">Expedition CK06-06</strain>
    </source>
</reference>
<feature type="compositionally biased region" description="Basic and acidic residues" evidence="1">
    <location>
        <begin position="216"/>
        <end position="226"/>
    </location>
</feature>
<protein>
    <recommendedName>
        <fullName evidence="3">DUF4230 domain-containing protein</fullName>
    </recommendedName>
</protein>
<proteinExistence type="predicted"/>
<gene>
    <name evidence="2" type="ORF">S06H3_27631</name>
</gene>
<evidence type="ECO:0000313" key="2">
    <source>
        <dbReference type="EMBL" id="GAI22465.1"/>
    </source>
</evidence>
<sequence length="226" mass="25899">MWYAIYITSIVVIGLLAFFIGKKLSAAPRTESKTTTFLIKSIQAIAELAILEYITEGVTEIKEKKTSLITVRWKRGLLRYTAKLKVGFELDQMDYTINDSQKVIQIALPNPRVLSCEIYNRKFYKLPLEKAENVPWKYDIVEDFSSDEVLALDDEARNNALKNVNEFYVLDMLRDKTKLTFKKIFSLSYPEYTTDISIMDEPASQTTAELPGEAASEDHISNSDRQ</sequence>
<accession>X1N6M1</accession>
<dbReference type="EMBL" id="BARV01016047">
    <property type="protein sequence ID" value="GAI22465.1"/>
    <property type="molecule type" value="Genomic_DNA"/>
</dbReference>
<dbReference type="Pfam" id="PF14014">
    <property type="entry name" value="DUF4230"/>
    <property type="match status" value="1"/>
</dbReference>
<evidence type="ECO:0008006" key="3">
    <source>
        <dbReference type="Google" id="ProtNLM"/>
    </source>
</evidence>
<organism evidence="2">
    <name type="scientific">marine sediment metagenome</name>
    <dbReference type="NCBI Taxonomy" id="412755"/>
    <lineage>
        <taxon>unclassified sequences</taxon>
        <taxon>metagenomes</taxon>
        <taxon>ecological metagenomes</taxon>
    </lineage>
</organism>
<name>X1N6M1_9ZZZZ</name>